<dbReference type="Gene3D" id="3.90.920.10">
    <property type="entry name" value="DNA primase, PRIM domain"/>
    <property type="match status" value="1"/>
</dbReference>
<dbReference type="Pfam" id="PF13298">
    <property type="entry name" value="LigD_N"/>
    <property type="match status" value="1"/>
</dbReference>
<dbReference type="NCBIfam" id="TIGR02778">
    <property type="entry name" value="ligD_pol"/>
    <property type="match status" value="1"/>
</dbReference>
<evidence type="ECO:0000256" key="5">
    <source>
        <dbReference type="ARBA" id="ARBA00022695"/>
    </source>
</evidence>
<dbReference type="InterPro" id="IPR014144">
    <property type="entry name" value="LigD_PE_domain"/>
</dbReference>
<dbReference type="InterPro" id="IPR033649">
    <property type="entry name" value="MtLigD_Pol-like"/>
</dbReference>
<reference evidence="25" key="1">
    <citation type="submission" date="2021-03" db="EMBL/GenBank/DDBJ databases">
        <title>Microbacterium sp. nov., a novel actinobacterium isolated from cow dung.</title>
        <authorList>
            <person name="Zhang L."/>
        </authorList>
    </citation>
    <scope>NUCLEOTIDE SEQUENCE</scope>
    <source>
        <strain evidence="25">NEAU-LLB</strain>
    </source>
</reference>
<evidence type="ECO:0000256" key="6">
    <source>
        <dbReference type="ARBA" id="ARBA00022722"/>
    </source>
</evidence>
<evidence type="ECO:0000256" key="16">
    <source>
        <dbReference type="ARBA" id="ARBA00023204"/>
    </source>
</evidence>
<dbReference type="GO" id="GO:0006281">
    <property type="term" value="P:DNA repair"/>
    <property type="evidence" value="ECO:0007669"/>
    <property type="project" value="UniProtKB-KW"/>
</dbReference>
<feature type="compositionally biased region" description="Pro residues" evidence="23">
    <location>
        <begin position="463"/>
        <end position="491"/>
    </location>
</feature>
<evidence type="ECO:0000256" key="4">
    <source>
        <dbReference type="ARBA" id="ARBA00022679"/>
    </source>
</evidence>
<keyword evidence="13" id="KW-0239">DNA-directed DNA polymerase</keyword>
<evidence type="ECO:0000256" key="18">
    <source>
        <dbReference type="ARBA" id="ARBA00023268"/>
    </source>
</evidence>
<dbReference type="Gene3D" id="2.40.50.140">
    <property type="entry name" value="Nucleic acid-binding proteins"/>
    <property type="match status" value="1"/>
</dbReference>
<evidence type="ECO:0000256" key="1">
    <source>
        <dbReference type="ARBA" id="ARBA00001936"/>
    </source>
</evidence>
<dbReference type="Pfam" id="PF01068">
    <property type="entry name" value="DNA_ligase_A_M"/>
    <property type="match status" value="1"/>
</dbReference>
<dbReference type="RefSeq" id="WP_208504773.1">
    <property type="nucleotide sequence ID" value="NZ_JAGFOA010000006.1"/>
</dbReference>
<dbReference type="PROSITE" id="PS50160">
    <property type="entry name" value="DNA_LIGASE_A3"/>
    <property type="match status" value="1"/>
</dbReference>
<keyword evidence="9" id="KW-0227">DNA damage</keyword>
<name>A0A939QQA7_9MICO</name>
<dbReference type="GO" id="GO:0003910">
    <property type="term" value="F:DNA ligase (ATP) activity"/>
    <property type="evidence" value="ECO:0007669"/>
    <property type="project" value="UniProtKB-EC"/>
</dbReference>
<comment type="caution">
    <text evidence="25">The sequence shown here is derived from an EMBL/GenBank/DDBJ whole genome shotgun (WGS) entry which is preliminary data.</text>
</comment>
<dbReference type="NCBIfam" id="NF007210">
    <property type="entry name" value="PRK09632.1"/>
    <property type="match status" value="1"/>
</dbReference>
<evidence type="ECO:0000256" key="15">
    <source>
        <dbReference type="ARBA" id="ARBA00023172"/>
    </source>
</evidence>
<keyword evidence="15" id="KW-0233">DNA recombination</keyword>
<dbReference type="InterPro" id="IPR012340">
    <property type="entry name" value="NA-bd_OB-fold"/>
</dbReference>
<dbReference type="GO" id="GO:0046872">
    <property type="term" value="F:metal ion binding"/>
    <property type="evidence" value="ECO:0007669"/>
    <property type="project" value="UniProtKB-KW"/>
</dbReference>
<dbReference type="Proteomes" id="UP000680132">
    <property type="component" value="Unassembled WGS sequence"/>
</dbReference>
<organism evidence="25 26">
    <name type="scientific">Microbacterium stercoris</name>
    <dbReference type="NCBI Taxonomy" id="2820289"/>
    <lineage>
        <taxon>Bacteria</taxon>
        <taxon>Bacillati</taxon>
        <taxon>Actinomycetota</taxon>
        <taxon>Actinomycetes</taxon>
        <taxon>Micrococcales</taxon>
        <taxon>Microbacteriaceae</taxon>
        <taxon>Microbacterium</taxon>
    </lineage>
</organism>
<dbReference type="Pfam" id="PF21686">
    <property type="entry name" value="LigD_Prim-Pol"/>
    <property type="match status" value="1"/>
</dbReference>
<dbReference type="NCBIfam" id="TIGR02777">
    <property type="entry name" value="LigD_PE_dom"/>
    <property type="match status" value="1"/>
</dbReference>
<dbReference type="InterPro" id="IPR014146">
    <property type="entry name" value="LigD_ligase_dom"/>
</dbReference>
<dbReference type="InterPro" id="IPR012309">
    <property type="entry name" value="DNA_ligase_ATP-dep_C"/>
</dbReference>
<dbReference type="InterPro" id="IPR014145">
    <property type="entry name" value="LigD_pol_dom"/>
</dbReference>
<evidence type="ECO:0000256" key="2">
    <source>
        <dbReference type="ARBA" id="ARBA00012727"/>
    </source>
</evidence>
<accession>A0A939QQA7</accession>
<keyword evidence="18" id="KW-0511">Multifunctional enzyme</keyword>
<evidence type="ECO:0000256" key="19">
    <source>
        <dbReference type="ARBA" id="ARBA00029943"/>
    </source>
</evidence>
<dbReference type="CDD" id="cd04863">
    <property type="entry name" value="MtLigD_Pol_like"/>
    <property type="match status" value="1"/>
</dbReference>
<dbReference type="InterPro" id="IPR016059">
    <property type="entry name" value="DNA_ligase_ATP-dep_CS"/>
</dbReference>
<dbReference type="PROSITE" id="PS00697">
    <property type="entry name" value="DNA_LIGASE_A1"/>
    <property type="match status" value="1"/>
</dbReference>
<dbReference type="Gene3D" id="3.30.1490.70">
    <property type="match status" value="1"/>
</dbReference>
<gene>
    <name evidence="25" type="ORF">J5V96_14880</name>
</gene>
<keyword evidence="12" id="KW-0067">ATP-binding</keyword>
<keyword evidence="16" id="KW-0234">DNA repair</keyword>
<evidence type="ECO:0000256" key="23">
    <source>
        <dbReference type="SAM" id="MobiDB-lite"/>
    </source>
</evidence>
<keyword evidence="7" id="KW-0479">Metal-binding</keyword>
<evidence type="ECO:0000256" key="9">
    <source>
        <dbReference type="ARBA" id="ARBA00022763"/>
    </source>
</evidence>
<dbReference type="CDD" id="cd07971">
    <property type="entry name" value="OBF_DNA_ligase_LigD"/>
    <property type="match status" value="1"/>
</dbReference>
<dbReference type="NCBIfam" id="TIGR02779">
    <property type="entry name" value="NHEJ_ligase_lig"/>
    <property type="match status" value="1"/>
</dbReference>
<dbReference type="InterPro" id="IPR052171">
    <property type="entry name" value="NHEJ_LigD"/>
</dbReference>
<evidence type="ECO:0000256" key="12">
    <source>
        <dbReference type="ARBA" id="ARBA00022840"/>
    </source>
</evidence>
<dbReference type="Pfam" id="PF04679">
    <property type="entry name" value="DNA_ligase_A_C"/>
    <property type="match status" value="1"/>
</dbReference>
<dbReference type="GO" id="GO:0004527">
    <property type="term" value="F:exonuclease activity"/>
    <property type="evidence" value="ECO:0007669"/>
    <property type="project" value="UniProtKB-KW"/>
</dbReference>
<dbReference type="CDD" id="cd07906">
    <property type="entry name" value="Adenylation_DNA_ligase_LigD_LigC"/>
    <property type="match status" value="1"/>
</dbReference>
<dbReference type="AlphaFoldDB" id="A0A939QQA7"/>
<dbReference type="GO" id="GO:0006310">
    <property type="term" value="P:DNA recombination"/>
    <property type="evidence" value="ECO:0007669"/>
    <property type="project" value="UniProtKB-KW"/>
</dbReference>
<keyword evidence="26" id="KW-1185">Reference proteome</keyword>
<evidence type="ECO:0000256" key="13">
    <source>
        <dbReference type="ARBA" id="ARBA00022932"/>
    </source>
</evidence>
<feature type="domain" description="ATP-dependent DNA ligase family profile" evidence="24">
    <location>
        <begin position="593"/>
        <end position="712"/>
    </location>
</feature>
<keyword evidence="8" id="KW-0547">Nucleotide-binding</keyword>
<dbReference type="PANTHER" id="PTHR42705:SF2">
    <property type="entry name" value="BIFUNCTIONAL NON-HOMOLOGOUS END JOINING PROTEIN LIGD"/>
    <property type="match status" value="1"/>
</dbReference>
<dbReference type="GO" id="GO:0005524">
    <property type="term" value="F:ATP binding"/>
    <property type="evidence" value="ECO:0007669"/>
    <property type="project" value="UniProtKB-KW"/>
</dbReference>
<evidence type="ECO:0000256" key="20">
    <source>
        <dbReference type="ARBA" id="ARBA00034003"/>
    </source>
</evidence>
<keyword evidence="4" id="KW-0808">Transferase</keyword>
<evidence type="ECO:0000256" key="8">
    <source>
        <dbReference type="ARBA" id="ARBA00022741"/>
    </source>
</evidence>
<evidence type="ECO:0000256" key="11">
    <source>
        <dbReference type="ARBA" id="ARBA00022839"/>
    </source>
</evidence>
<proteinExistence type="inferred from homology"/>
<keyword evidence="11" id="KW-0269">Exonuclease</keyword>
<evidence type="ECO:0000256" key="17">
    <source>
        <dbReference type="ARBA" id="ARBA00023211"/>
    </source>
</evidence>
<comment type="similarity">
    <text evidence="21">In the C-terminal section; belongs to the ATP-dependent DNA ligase family.</text>
</comment>
<evidence type="ECO:0000256" key="22">
    <source>
        <dbReference type="ARBA" id="ARBA00049990"/>
    </source>
</evidence>
<evidence type="ECO:0000256" key="3">
    <source>
        <dbReference type="ARBA" id="ARBA00022598"/>
    </source>
</evidence>
<evidence type="ECO:0000256" key="10">
    <source>
        <dbReference type="ARBA" id="ARBA00022801"/>
    </source>
</evidence>
<dbReference type="EMBL" id="JAGFOA010000006">
    <property type="protein sequence ID" value="MBO3664780.1"/>
    <property type="molecule type" value="Genomic_DNA"/>
</dbReference>
<evidence type="ECO:0000256" key="14">
    <source>
        <dbReference type="ARBA" id="ARBA00023125"/>
    </source>
</evidence>
<evidence type="ECO:0000313" key="25">
    <source>
        <dbReference type="EMBL" id="MBO3664780.1"/>
    </source>
</evidence>
<dbReference type="PANTHER" id="PTHR42705">
    <property type="entry name" value="BIFUNCTIONAL NON-HOMOLOGOUS END JOINING PROTEIN LIGD"/>
    <property type="match status" value="1"/>
</dbReference>
<sequence>MAGEQTVRIGERRLRITNLDKVLYPDTGTTKGEVIHYLTTIAPLLLPHVAGRPVTRKRWVDGVGTAKDPLPSFFAKDLERGAPDWVPRQDIAHSTGAKAYPLVSEVATLAYLAQVASLELHVPQWRFTPEGLPGNPDRLVLDLDPGPGMGLPECAEVARLARPILTGMGLDPLPVTSGSKGIHLYARLPGLQTSAQVSEVAKALALALEADHPELVVSSMSKALRPGRVLVDWSQNNGKKTTIAPYSLRGRAQPWVAAPRTWDELDDPDLRHLLFHEVLDRAERIGDPLAPLSAPDPDAALAPYVAKRDAAKTPEPMGGGAPSTGEPRFVIQRHEARRLHYDLRLERDGVLASWAVPKGVPETTGKNHLAVQTEDHPLSYATFEGDIPKGEYGAGHMDIWDTGTYALEKWRDDEVIFTLHGRRESVRLALLRTNGAGEKSQWLLHRMKEQGEPAAQMSAASEPAPPRRSPAPSAPNPTSAPAPRPVTPPAPMLATNSTPALARTSAAASWAEMKWDGVRALGVWADGSLRLFARSGTEITDRYPELTAPGGAAFDATDAIVDGEIVALDAKGRPSFSLLQNRMHLTKAGEIAAESRRTPALLYLFDVLAANGADLTTRPLSERREILERIAADAGDAIDVPPVFDDIDEALALARAHDLEGVVAKDPSSTYRSGKSERWLKLKLTRTQEAVIAGIRPGQGGRSGSFGSLLLGIPGEDGLRYIGRVGTGFSDRELRRLRELFDPLRTDQCPLADVPALDARDVIWLSPELVGEVEFSEWTPSGHLRHPRWRGLRIDKTPAEVVLEP</sequence>
<evidence type="ECO:0000259" key="24">
    <source>
        <dbReference type="PROSITE" id="PS50160"/>
    </source>
</evidence>
<keyword evidence="3 25" id="KW-0436">Ligase</keyword>
<dbReference type="EC" id="6.5.1.1" evidence="2"/>
<evidence type="ECO:0000256" key="7">
    <source>
        <dbReference type="ARBA" id="ARBA00022723"/>
    </source>
</evidence>
<comment type="catalytic activity">
    <reaction evidence="20">
        <text>ATP + (deoxyribonucleotide)n-3'-hydroxyl + 5'-phospho-(deoxyribonucleotide)m = (deoxyribonucleotide)n+m + AMP + diphosphate.</text>
        <dbReference type="EC" id="6.5.1.1"/>
    </reaction>
</comment>
<feature type="region of interest" description="Disordered" evidence="23">
    <location>
        <begin position="450"/>
        <end position="496"/>
    </location>
</feature>
<keyword evidence="10" id="KW-0378">Hydrolase</keyword>
<dbReference type="Gene3D" id="3.30.470.30">
    <property type="entry name" value="DNA ligase/mRNA capping enzyme"/>
    <property type="match status" value="1"/>
</dbReference>
<evidence type="ECO:0000313" key="26">
    <source>
        <dbReference type="Proteomes" id="UP000680132"/>
    </source>
</evidence>
<evidence type="ECO:0000256" key="21">
    <source>
        <dbReference type="ARBA" id="ARBA00049981"/>
    </source>
</evidence>
<dbReference type="InterPro" id="IPR012310">
    <property type="entry name" value="DNA_ligase_ATP-dep_cent"/>
</dbReference>
<keyword evidence="14" id="KW-0238">DNA-binding</keyword>
<keyword evidence="5" id="KW-0548">Nucleotidyltransferase</keyword>
<keyword evidence="6" id="KW-0540">Nuclease</keyword>
<comment type="similarity">
    <text evidence="22">In the N-terminal section; belongs to the LigD polymerase family.</text>
</comment>
<protein>
    <recommendedName>
        <fullName evidence="2">DNA ligase (ATP)</fullName>
        <ecNumber evidence="2">6.5.1.1</ecNumber>
    </recommendedName>
    <alternativeName>
        <fullName evidence="19">NHEJ DNA polymerase</fullName>
    </alternativeName>
</protein>
<dbReference type="SUPFAM" id="SSF56091">
    <property type="entry name" value="DNA ligase/mRNA capping enzyme, catalytic domain"/>
    <property type="match status" value="1"/>
</dbReference>
<dbReference type="GO" id="GO:0003677">
    <property type="term" value="F:DNA binding"/>
    <property type="evidence" value="ECO:0007669"/>
    <property type="project" value="UniProtKB-KW"/>
</dbReference>
<keyword evidence="17" id="KW-0464">Manganese</keyword>
<comment type="cofactor">
    <cofactor evidence="1">
        <name>Mn(2+)</name>
        <dbReference type="ChEBI" id="CHEBI:29035"/>
    </cofactor>
</comment>
<dbReference type="GO" id="GO:0003887">
    <property type="term" value="F:DNA-directed DNA polymerase activity"/>
    <property type="evidence" value="ECO:0007669"/>
    <property type="project" value="UniProtKB-KW"/>
</dbReference>
<dbReference type="SUPFAM" id="SSF50249">
    <property type="entry name" value="Nucleic acid-binding proteins"/>
    <property type="match status" value="1"/>
</dbReference>